<accession>A0A934IFI9</accession>
<feature type="chain" id="PRO_5037979910" description="Regulator RcnB of Ni and Co efflux" evidence="2">
    <location>
        <begin position="21"/>
        <end position="128"/>
    </location>
</feature>
<sequence length="128" mass="14319">MNRIVTATLALALAAAPALAGNHKSNGHKGNGGNKHGNFQAAQGCPPGLAKKSPACVPPGLAKKGVRRDYRIGDTLDRDFDRWRDYERYGVRLNDGERFYRRDDMIYRVQRDSREILDILRLADLVLN</sequence>
<dbReference type="RefSeq" id="WP_198915018.1">
    <property type="nucleotide sequence ID" value="NZ_JAEKPD010000002.1"/>
</dbReference>
<feature type="region of interest" description="Disordered" evidence="1">
    <location>
        <begin position="24"/>
        <end position="56"/>
    </location>
</feature>
<proteinExistence type="predicted"/>
<keyword evidence="2" id="KW-0732">Signal</keyword>
<dbReference type="Gene3D" id="3.10.450.160">
    <property type="entry name" value="inner membrane protein cigr"/>
    <property type="match status" value="1"/>
</dbReference>
<evidence type="ECO:0008006" key="5">
    <source>
        <dbReference type="Google" id="ProtNLM"/>
    </source>
</evidence>
<feature type="signal peptide" evidence="2">
    <location>
        <begin position="1"/>
        <end position="20"/>
    </location>
</feature>
<dbReference type="EMBL" id="JAEKPD010000002">
    <property type="protein sequence ID" value="MBJ3761846.1"/>
    <property type="molecule type" value="Genomic_DNA"/>
</dbReference>
<evidence type="ECO:0000256" key="1">
    <source>
        <dbReference type="SAM" id="MobiDB-lite"/>
    </source>
</evidence>
<dbReference type="Proteomes" id="UP000642488">
    <property type="component" value="Unassembled WGS sequence"/>
</dbReference>
<name>A0A934IFI9_9RHOB</name>
<protein>
    <recommendedName>
        <fullName evidence="5">Regulator RcnB of Ni and Co efflux</fullName>
    </recommendedName>
</protein>
<comment type="caution">
    <text evidence="3">The sequence shown here is derived from an EMBL/GenBank/DDBJ whole genome shotgun (WGS) entry which is preliminary data.</text>
</comment>
<evidence type="ECO:0000313" key="4">
    <source>
        <dbReference type="Proteomes" id="UP000642488"/>
    </source>
</evidence>
<evidence type="ECO:0000256" key="2">
    <source>
        <dbReference type="SAM" id="SignalP"/>
    </source>
</evidence>
<reference evidence="3" key="1">
    <citation type="submission" date="2020-12" db="EMBL/GenBank/DDBJ databases">
        <title>Bacterial taxonomy.</title>
        <authorList>
            <person name="Pan X."/>
        </authorList>
    </citation>
    <scope>NUCLEOTIDE SEQUENCE</scope>
    <source>
        <strain evidence="3">KCTC 52957</strain>
    </source>
</reference>
<keyword evidence="4" id="KW-1185">Reference proteome</keyword>
<evidence type="ECO:0000313" key="3">
    <source>
        <dbReference type="EMBL" id="MBJ3761846.1"/>
    </source>
</evidence>
<dbReference type="AlphaFoldDB" id="A0A934IFI9"/>
<gene>
    <name evidence="3" type="ORF">ILP92_03670</name>
</gene>
<organism evidence="3 4">
    <name type="scientific">Palleronia pontilimi</name>
    <dbReference type="NCBI Taxonomy" id="1964209"/>
    <lineage>
        <taxon>Bacteria</taxon>
        <taxon>Pseudomonadati</taxon>
        <taxon>Pseudomonadota</taxon>
        <taxon>Alphaproteobacteria</taxon>
        <taxon>Rhodobacterales</taxon>
        <taxon>Roseobacteraceae</taxon>
        <taxon>Palleronia</taxon>
    </lineage>
</organism>